<evidence type="ECO:0000313" key="10">
    <source>
        <dbReference type="WBParaSite" id="ACRNAN_Path_154.g557.t1"/>
    </source>
</evidence>
<dbReference type="CDD" id="cd22411">
    <property type="entry name" value="KH-I_Vigilin_rpt8"/>
    <property type="match status" value="1"/>
</dbReference>
<dbReference type="SMART" id="SM00322">
    <property type="entry name" value="KH"/>
    <property type="match status" value="15"/>
</dbReference>
<feature type="domain" description="K Homology" evidence="8">
    <location>
        <begin position="470"/>
        <end position="538"/>
    </location>
</feature>
<keyword evidence="2" id="KW-0963">Cytoplasm</keyword>
<dbReference type="CDD" id="cd22408">
    <property type="entry name" value="KH-I_Vigilin_rpt4"/>
    <property type="match status" value="1"/>
</dbReference>
<feature type="domain" description="K Homology" evidence="8">
    <location>
        <begin position="259"/>
        <end position="327"/>
    </location>
</feature>
<keyword evidence="3" id="KW-0677">Repeat</keyword>
<evidence type="ECO:0000256" key="6">
    <source>
        <dbReference type="SAM" id="Coils"/>
    </source>
</evidence>
<comment type="subcellular location">
    <subcellularLocation>
        <location evidence="1">Cytoplasm</location>
    </subcellularLocation>
</comment>
<feature type="region of interest" description="Disordered" evidence="7">
    <location>
        <begin position="51"/>
        <end position="73"/>
    </location>
</feature>
<feature type="region of interest" description="Disordered" evidence="7">
    <location>
        <begin position="942"/>
        <end position="961"/>
    </location>
</feature>
<dbReference type="CDD" id="cd22414">
    <property type="entry name" value="KH-I_Vigilin_rpt11"/>
    <property type="match status" value="1"/>
</dbReference>
<feature type="domain" description="K Homology" evidence="8">
    <location>
        <begin position="1139"/>
        <end position="1209"/>
    </location>
</feature>
<evidence type="ECO:0000256" key="2">
    <source>
        <dbReference type="ARBA" id="ARBA00022490"/>
    </source>
</evidence>
<dbReference type="PROSITE" id="PS50084">
    <property type="entry name" value="KH_TYPE_1"/>
    <property type="match status" value="13"/>
</dbReference>
<dbReference type="Gene3D" id="3.30.1370.10">
    <property type="entry name" value="K Homology domain, type 1"/>
    <property type="match status" value="15"/>
</dbReference>
<feature type="domain" description="K Homology" evidence="8">
    <location>
        <begin position="542"/>
        <end position="611"/>
    </location>
</feature>
<feature type="domain" description="K Homology" evidence="8">
    <location>
        <begin position="400"/>
        <end position="465"/>
    </location>
</feature>
<dbReference type="WBParaSite" id="ACRNAN_Path_154.g557.t1">
    <property type="protein sequence ID" value="ACRNAN_Path_154.g557.t1"/>
    <property type="gene ID" value="ACRNAN_Path_154.g557"/>
</dbReference>
<feature type="region of interest" description="Disordered" evidence="7">
    <location>
        <begin position="1228"/>
        <end position="1275"/>
    </location>
</feature>
<evidence type="ECO:0000256" key="1">
    <source>
        <dbReference type="ARBA" id="ARBA00004496"/>
    </source>
</evidence>
<feature type="coiled-coil region" evidence="6">
    <location>
        <begin position="1040"/>
        <end position="1067"/>
    </location>
</feature>
<keyword evidence="6" id="KW-0175">Coiled coil</keyword>
<dbReference type="InterPro" id="IPR036612">
    <property type="entry name" value="KH_dom_type_1_sf"/>
</dbReference>
<dbReference type="InterPro" id="IPR057778">
    <property type="entry name" value="KH_Vigilin_N"/>
</dbReference>
<dbReference type="SUPFAM" id="SSF54791">
    <property type="entry name" value="Eukaryotic type KH-domain (KH-domain type I)"/>
    <property type="match status" value="13"/>
</dbReference>
<evidence type="ECO:0000256" key="7">
    <source>
        <dbReference type="SAM" id="MobiDB-lite"/>
    </source>
</evidence>
<sequence>MNGHSTNDLFGTNIVSDLPNGNLIQNGTFENAPTFGLAPGAERHANAANFINNNAAPGPSGVKTQPQASRPDGTLQLDYTTDFPKLPDAPVAAPVVASAWAVRRTVIPASVVTETLSLRPNARASTVGSKGFGNVIEEQNKCNQIASQTGTKIELSESKDKSLTILITGKRTNVEEARTKLMRELQTQSSIEVAIPKEYHGFIIGKEGSNLRKLEQEYACSIVMPKRDDKSDLIKIVGPAEYMNLAAARIKQIGDEMSKQGTEVLAIPRTFYPWIRGPFNEIFDRLSAETGAKINIPPPNAKNENIVINGEKTGVERAAATIRAIYEQKKDFKSVTCKVAKAQHRFILGTRRSGLDEILRETDVVVDVPPEDDDSDVITLRGDPARLGDALALVYARASSVISQEIKYPEWMRKFLIGPKGATLQALVPKQDRLKIDFEDGGLIYLEGPPEAVKSAAAALSGEIGRLTKEMSSESIHVPPALHRHIIGRSGALVNKLKDEHDVQIRIPNEKLASDEIKIEGKKDGVQKTIAAIQEIVKRLENEKVKDIIIDHRFHGQMIGKSGENIQKWKAEFPSVAIAFPDAITKSDVINLRGEKKEVDKLYTVMSKLAKDLHESNYQESVPIFKEYFKHIIGRNGANINKIREETFTRIEFGAPGSSEGRIMVIGKQANVEKAIEKLNKIQNELASIVTVEVPINAKIHPRLLANGRRLIRDIEDEHGGVHILFPKEKSGSDKVVIRGPKNDVAAAEKALKEVAKHCEETTEEASITTKPEYIRFLIGREGANIKKLREKYPNVRIMFPTEHDNDNKIWLLGKTDEVEAVKKIYEKQITDLNETVEIHVNVDPKWHRHFVLRNAEVIREIQDQNGGVIISFPRQNSNDSKVSIKGSKNCVESAKERILEIVDDLESEVTINVEIPEKEHRALVQHAQEVRSKFNVRIRFPQRGGNHDQNEQQQQPENGVHPADLVQISGRDTKCEEAKQALLALIPISKSMTVPAEYHSSLIGRKGESVRELMSTFAVRINIPAPSENSEEITITGTVENVEAAIQNIREKVEELDKQIEDRKLRSHAVKFEVPLKYHQRLIGPGGASIRELSSRHDVQITIPRSDNPSETITVTGYETNANTCKDEIVQLIQDLESMFSQEMHLDPRFHPRLIGQRGRNLRKVQDEYQVEIRLPGRGDPDPSTVIVSGKVEEHVYDCIDKLRAMEEDYITDLIDRGQYLVHRNEAEERSAPKKVEITGAPWQLDNDDQFPAMSNANQGQQSQSSSVWGKRPW</sequence>
<dbReference type="AlphaFoldDB" id="A0A914C1V5"/>
<evidence type="ECO:0000313" key="9">
    <source>
        <dbReference type="Proteomes" id="UP000887540"/>
    </source>
</evidence>
<dbReference type="Pfam" id="PF00013">
    <property type="entry name" value="KH_1"/>
    <property type="match status" value="12"/>
</dbReference>
<dbReference type="InterPro" id="IPR004088">
    <property type="entry name" value="KH_dom_type_1"/>
</dbReference>
<feature type="compositionally biased region" description="Basic and acidic residues" evidence="7">
    <location>
        <begin position="1228"/>
        <end position="1238"/>
    </location>
</feature>
<feature type="domain" description="K Homology" evidence="8">
    <location>
        <begin position="762"/>
        <end position="831"/>
    </location>
</feature>
<keyword evidence="4 5" id="KW-0694">RNA-binding</keyword>
<protein>
    <submittedName>
        <fullName evidence="10">K Homology domain-containing protein</fullName>
    </submittedName>
</protein>
<keyword evidence="9" id="KW-1185">Reference proteome</keyword>
<feature type="domain" description="K Homology" evidence="8">
    <location>
        <begin position="110"/>
        <end position="186"/>
    </location>
</feature>
<evidence type="ECO:0000256" key="5">
    <source>
        <dbReference type="PROSITE-ProRule" id="PRU00117"/>
    </source>
</evidence>
<organism evidence="9 10">
    <name type="scientific">Acrobeloides nanus</name>
    <dbReference type="NCBI Taxonomy" id="290746"/>
    <lineage>
        <taxon>Eukaryota</taxon>
        <taxon>Metazoa</taxon>
        <taxon>Ecdysozoa</taxon>
        <taxon>Nematoda</taxon>
        <taxon>Chromadorea</taxon>
        <taxon>Rhabditida</taxon>
        <taxon>Tylenchina</taxon>
        <taxon>Cephalobomorpha</taxon>
        <taxon>Cephaloboidea</taxon>
        <taxon>Cephalobidae</taxon>
        <taxon>Acrobeloides</taxon>
    </lineage>
</organism>
<feature type="domain" description="K Homology" evidence="8">
    <location>
        <begin position="835"/>
        <end position="904"/>
    </location>
</feature>
<dbReference type="CDD" id="cd22407">
    <property type="entry name" value="KH-I_Vigilin_rpt3"/>
    <property type="match status" value="1"/>
</dbReference>
<feature type="domain" description="K Homology" evidence="8">
    <location>
        <begin position="688"/>
        <end position="757"/>
    </location>
</feature>
<evidence type="ECO:0000256" key="3">
    <source>
        <dbReference type="ARBA" id="ARBA00022737"/>
    </source>
</evidence>
<feature type="domain" description="K Homology" evidence="8">
    <location>
        <begin position="989"/>
        <end position="1055"/>
    </location>
</feature>
<dbReference type="Pfam" id="PF24668">
    <property type="entry name" value="KH_Vigilin"/>
    <property type="match status" value="1"/>
</dbReference>
<feature type="domain" description="K Homology" evidence="8">
    <location>
        <begin position="1067"/>
        <end position="1135"/>
    </location>
</feature>
<reference evidence="10" key="1">
    <citation type="submission" date="2022-11" db="UniProtKB">
        <authorList>
            <consortium name="WormBaseParasite"/>
        </authorList>
    </citation>
    <scope>IDENTIFICATION</scope>
</reference>
<feature type="domain" description="K Homology" evidence="8">
    <location>
        <begin position="616"/>
        <end position="684"/>
    </location>
</feature>
<dbReference type="CDD" id="cd02394">
    <property type="entry name" value="KH-I_Vigilin_rpt6"/>
    <property type="match status" value="1"/>
</dbReference>
<dbReference type="PANTHER" id="PTHR10627">
    <property type="entry name" value="SCP160"/>
    <property type="match status" value="1"/>
</dbReference>
<accession>A0A914C1V5</accession>
<dbReference type="PANTHER" id="PTHR10627:SF31">
    <property type="entry name" value="DODECA-SATELLITE-BINDING PROTEIN 1, ISOFORM A"/>
    <property type="match status" value="1"/>
</dbReference>
<feature type="domain" description="K Homology" evidence="8">
    <location>
        <begin position="908"/>
        <end position="988"/>
    </location>
</feature>
<feature type="domain" description="K Homology" evidence="8">
    <location>
        <begin position="331"/>
        <end position="399"/>
    </location>
</feature>
<feature type="domain" description="K Homology" evidence="8">
    <location>
        <begin position="187"/>
        <end position="255"/>
    </location>
</feature>
<dbReference type="InterPro" id="IPR004087">
    <property type="entry name" value="KH_dom"/>
</dbReference>
<proteinExistence type="predicted"/>
<evidence type="ECO:0000259" key="8">
    <source>
        <dbReference type="SMART" id="SM00322"/>
    </source>
</evidence>
<dbReference type="GO" id="GO:0003729">
    <property type="term" value="F:mRNA binding"/>
    <property type="evidence" value="ECO:0007669"/>
    <property type="project" value="TreeGrafter"/>
</dbReference>
<dbReference type="Proteomes" id="UP000887540">
    <property type="component" value="Unplaced"/>
</dbReference>
<evidence type="ECO:0000256" key="4">
    <source>
        <dbReference type="ARBA" id="ARBA00022884"/>
    </source>
</evidence>
<name>A0A914C1V5_9BILA</name>